<accession>A0A0A9E4Z6</accession>
<evidence type="ECO:0000313" key="1">
    <source>
        <dbReference type="EMBL" id="JAD95106.1"/>
    </source>
</evidence>
<protein>
    <submittedName>
        <fullName evidence="1">Uncharacterized protein</fullName>
    </submittedName>
</protein>
<sequence length="89" mass="9858">MPTSYFRHFVVSNPAAVASGQVSILVKLQRKCRQTKQVGAWRRLIQPLPTDRDKLGEAEFASASQVDKAGSNVLLNWVLAKQLLLAELP</sequence>
<reference evidence="1" key="2">
    <citation type="journal article" date="2015" name="Data Brief">
        <title>Shoot transcriptome of the giant reed, Arundo donax.</title>
        <authorList>
            <person name="Barrero R.A."/>
            <person name="Guerrero F.D."/>
            <person name="Moolhuijzen P."/>
            <person name="Goolsby J.A."/>
            <person name="Tidwell J."/>
            <person name="Bellgard S.E."/>
            <person name="Bellgard M.I."/>
        </authorList>
    </citation>
    <scope>NUCLEOTIDE SEQUENCE</scope>
    <source>
        <tissue evidence="1">Shoot tissue taken approximately 20 cm above the soil surface</tissue>
    </source>
</reference>
<dbReference type="AlphaFoldDB" id="A0A0A9E4Z6"/>
<name>A0A0A9E4Z6_ARUDO</name>
<dbReference type="EMBL" id="GBRH01202789">
    <property type="protein sequence ID" value="JAD95106.1"/>
    <property type="molecule type" value="Transcribed_RNA"/>
</dbReference>
<organism evidence="1">
    <name type="scientific">Arundo donax</name>
    <name type="common">Giant reed</name>
    <name type="synonym">Donax arundinaceus</name>
    <dbReference type="NCBI Taxonomy" id="35708"/>
    <lineage>
        <taxon>Eukaryota</taxon>
        <taxon>Viridiplantae</taxon>
        <taxon>Streptophyta</taxon>
        <taxon>Embryophyta</taxon>
        <taxon>Tracheophyta</taxon>
        <taxon>Spermatophyta</taxon>
        <taxon>Magnoliopsida</taxon>
        <taxon>Liliopsida</taxon>
        <taxon>Poales</taxon>
        <taxon>Poaceae</taxon>
        <taxon>PACMAD clade</taxon>
        <taxon>Arundinoideae</taxon>
        <taxon>Arundineae</taxon>
        <taxon>Arundo</taxon>
    </lineage>
</organism>
<proteinExistence type="predicted"/>
<reference evidence="1" key="1">
    <citation type="submission" date="2014-09" db="EMBL/GenBank/DDBJ databases">
        <authorList>
            <person name="Magalhaes I.L.F."/>
            <person name="Oliveira U."/>
            <person name="Santos F.R."/>
            <person name="Vidigal T.H.D.A."/>
            <person name="Brescovit A.D."/>
            <person name="Santos A.J."/>
        </authorList>
    </citation>
    <scope>NUCLEOTIDE SEQUENCE</scope>
    <source>
        <tissue evidence="1">Shoot tissue taken approximately 20 cm above the soil surface</tissue>
    </source>
</reference>